<feature type="chain" id="PRO_5030689636" evidence="2">
    <location>
        <begin position="32"/>
        <end position="572"/>
    </location>
</feature>
<evidence type="ECO:0000256" key="2">
    <source>
        <dbReference type="SAM" id="SignalP"/>
    </source>
</evidence>
<feature type="transmembrane region" description="Helical" evidence="1">
    <location>
        <begin position="395"/>
        <end position="419"/>
    </location>
</feature>
<keyword evidence="1" id="KW-1133">Transmembrane helix</keyword>
<evidence type="ECO:0000256" key="1">
    <source>
        <dbReference type="SAM" id="Phobius"/>
    </source>
</evidence>
<feature type="transmembrane region" description="Helical" evidence="1">
    <location>
        <begin position="314"/>
        <end position="332"/>
    </location>
</feature>
<feature type="signal peptide" evidence="2">
    <location>
        <begin position="1"/>
        <end position="31"/>
    </location>
</feature>
<organism evidence="3">
    <name type="scientific">Palpitomonas bilix</name>
    <dbReference type="NCBI Taxonomy" id="652834"/>
    <lineage>
        <taxon>Eukaryota</taxon>
        <taxon>Eukaryota incertae sedis</taxon>
    </lineage>
</organism>
<reference evidence="3" key="1">
    <citation type="submission" date="2021-01" db="EMBL/GenBank/DDBJ databases">
        <authorList>
            <person name="Corre E."/>
            <person name="Pelletier E."/>
            <person name="Niang G."/>
            <person name="Scheremetjew M."/>
            <person name="Finn R."/>
            <person name="Kale V."/>
            <person name="Holt S."/>
            <person name="Cochrane G."/>
            <person name="Meng A."/>
            <person name="Brown T."/>
            <person name="Cohen L."/>
        </authorList>
    </citation>
    <scope>NUCLEOTIDE SEQUENCE</scope>
    <source>
        <strain evidence="3">NIES-2562</strain>
    </source>
</reference>
<sequence>MQHLNSRTRNVMLRHLFAVLLFVSHVCKCHAVTLEADSRNPEYGVLSDDGMIVNLPFWGPDTAFGDEQVSILVSDAVQLSNERAEKMPWTVQALVFNSSSTRIHSSSSLKVFLLTNSSEPFRGAVSHVDLVPDIFHSNLTFGYSSLTIYSERCIFHGFLGCTSLRLVAGRELPSLLDGDGSYVFVKSSLSFGKGYQNITGISKVHFSHASVPKYEDFALMEYLCYDRDDVPGYLPLYYSLLVIQGLAFSLCLASMIRLIVASSRKGSRSFAKQIFLHGLLTAQFGLSLGTNIVVEETTSQILTPADSVSNIVSDMFDIFVFILLGLMLYDGIPKKVSKDHRKDAHGVLSKLQFNNRKAQKWAIVAASLSFFFFAGGIIGVLLYSVECSGTTQGEYFSISVLFPFTSAVLVSIASIAAFISGLRLSKTLHELAANLPPDLARQRQRASRRIAVSIGSLLLVNLFHLMAQTTIFVLQILYDSPVASQLNSFLFVFLGSSYVPLIFSLKTASCLSSFVIIFLMGRTDDGKTVFHSLLCCMCCKERTKRLSVHVALPHSPNSKTAPLRTTPHSQRV</sequence>
<dbReference type="AlphaFoldDB" id="A0A7S3GJ77"/>
<evidence type="ECO:0000313" key="3">
    <source>
        <dbReference type="EMBL" id="CAE0267994.1"/>
    </source>
</evidence>
<feature type="transmembrane region" description="Helical" evidence="1">
    <location>
        <begin position="450"/>
        <end position="478"/>
    </location>
</feature>
<feature type="transmembrane region" description="Helical" evidence="1">
    <location>
        <begin position="361"/>
        <end position="383"/>
    </location>
</feature>
<gene>
    <name evidence="3" type="ORF">PBIL07802_LOCUS30341</name>
</gene>
<keyword evidence="2" id="KW-0732">Signal</keyword>
<accession>A0A7S3GJ77</accession>
<dbReference type="EMBL" id="HBIB01046161">
    <property type="protein sequence ID" value="CAE0267994.1"/>
    <property type="molecule type" value="Transcribed_RNA"/>
</dbReference>
<proteinExistence type="predicted"/>
<keyword evidence="1" id="KW-0472">Membrane</keyword>
<feature type="transmembrane region" description="Helical" evidence="1">
    <location>
        <begin position="236"/>
        <end position="262"/>
    </location>
</feature>
<name>A0A7S3GJ77_9EUKA</name>
<feature type="transmembrane region" description="Helical" evidence="1">
    <location>
        <begin position="498"/>
        <end position="520"/>
    </location>
</feature>
<protein>
    <submittedName>
        <fullName evidence="3">Uncharacterized protein</fullName>
    </submittedName>
</protein>
<feature type="transmembrane region" description="Helical" evidence="1">
    <location>
        <begin position="274"/>
        <end position="294"/>
    </location>
</feature>
<keyword evidence="1" id="KW-0812">Transmembrane</keyword>